<evidence type="ECO:0000313" key="2">
    <source>
        <dbReference type="EMBL" id="GIF78029.1"/>
    </source>
</evidence>
<feature type="compositionally biased region" description="Basic and acidic residues" evidence="1">
    <location>
        <begin position="115"/>
        <end position="126"/>
    </location>
</feature>
<name>A0ABQ4D3B7_9ACTN</name>
<proteinExistence type="predicted"/>
<feature type="region of interest" description="Disordered" evidence="1">
    <location>
        <begin position="101"/>
        <end position="126"/>
    </location>
</feature>
<keyword evidence="3" id="KW-1185">Reference proteome</keyword>
<organism evidence="2 3">
    <name type="scientific">Asanoa siamensis</name>
    <dbReference type="NCBI Taxonomy" id="926357"/>
    <lineage>
        <taxon>Bacteria</taxon>
        <taxon>Bacillati</taxon>
        <taxon>Actinomycetota</taxon>
        <taxon>Actinomycetes</taxon>
        <taxon>Micromonosporales</taxon>
        <taxon>Micromonosporaceae</taxon>
        <taxon>Asanoa</taxon>
    </lineage>
</organism>
<reference evidence="2 3" key="1">
    <citation type="submission" date="2021-01" db="EMBL/GenBank/DDBJ databases">
        <title>Whole genome shotgun sequence of Asanoa siamensis NBRC 107932.</title>
        <authorList>
            <person name="Komaki H."/>
            <person name="Tamura T."/>
        </authorList>
    </citation>
    <scope>NUCLEOTIDE SEQUENCE [LARGE SCALE GENOMIC DNA]</scope>
    <source>
        <strain evidence="2 3">NBRC 107932</strain>
    </source>
</reference>
<sequence length="126" mass="13650">MRMTPDLLEREHTLATATARFDQLRTWEALGEPALGRAEVLELLALSEVLARKAAYGRQLSIRSARAAGASWTQIGAALGTSKQAAWEAHARWIDDQADQHRDSDVAGLTGPEVAELRDQAGDADS</sequence>
<protein>
    <submittedName>
        <fullName evidence="2">Uncharacterized protein</fullName>
    </submittedName>
</protein>
<comment type="caution">
    <text evidence="2">The sequence shown here is derived from an EMBL/GenBank/DDBJ whole genome shotgun (WGS) entry which is preliminary data.</text>
</comment>
<evidence type="ECO:0000313" key="3">
    <source>
        <dbReference type="Proteomes" id="UP000604117"/>
    </source>
</evidence>
<dbReference type="Proteomes" id="UP000604117">
    <property type="component" value="Unassembled WGS sequence"/>
</dbReference>
<evidence type="ECO:0000256" key="1">
    <source>
        <dbReference type="SAM" id="MobiDB-lite"/>
    </source>
</evidence>
<dbReference type="EMBL" id="BONE01000114">
    <property type="protein sequence ID" value="GIF78029.1"/>
    <property type="molecule type" value="Genomic_DNA"/>
</dbReference>
<accession>A0ABQ4D3B7</accession>
<gene>
    <name evidence="2" type="ORF">Asi02nite_75470</name>
</gene>